<reference evidence="2 3" key="1">
    <citation type="submission" date="2019-02" db="EMBL/GenBank/DDBJ databases">
        <title>Deep-cultivation of Planctomycetes and their phenomic and genomic characterization uncovers novel biology.</title>
        <authorList>
            <person name="Wiegand S."/>
            <person name="Jogler M."/>
            <person name="Boedeker C."/>
            <person name="Pinto D."/>
            <person name="Vollmers J."/>
            <person name="Rivas-Marin E."/>
            <person name="Kohn T."/>
            <person name="Peeters S.H."/>
            <person name="Heuer A."/>
            <person name="Rast P."/>
            <person name="Oberbeckmann S."/>
            <person name="Bunk B."/>
            <person name="Jeske O."/>
            <person name="Meyerdierks A."/>
            <person name="Storesund J.E."/>
            <person name="Kallscheuer N."/>
            <person name="Luecker S."/>
            <person name="Lage O.M."/>
            <person name="Pohl T."/>
            <person name="Merkel B.J."/>
            <person name="Hornburger P."/>
            <person name="Mueller R.-W."/>
            <person name="Bruemmer F."/>
            <person name="Labrenz M."/>
            <person name="Spormann A.M."/>
            <person name="Op den Camp H."/>
            <person name="Overmann J."/>
            <person name="Amann R."/>
            <person name="Jetten M.S.M."/>
            <person name="Mascher T."/>
            <person name="Medema M.H."/>
            <person name="Devos D.P."/>
            <person name="Kaster A.-K."/>
            <person name="Ovreas L."/>
            <person name="Rohde M."/>
            <person name="Galperin M.Y."/>
            <person name="Jogler C."/>
        </authorList>
    </citation>
    <scope>NUCLEOTIDE SEQUENCE [LARGE SCALE GENOMIC DNA]</scope>
    <source>
        <strain evidence="2 3">ElP</strain>
    </source>
</reference>
<evidence type="ECO:0000313" key="3">
    <source>
        <dbReference type="Proteomes" id="UP000317835"/>
    </source>
</evidence>
<organism evidence="2 3">
    <name type="scientific">Tautonia plasticadhaerens</name>
    <dbReference type="NCBI Taxonomy" id="2527974"/>
    <lineage>
        <taxon>Bacteria</taxon>
        <taxon>Pseudomonadati</taxon>
        <taxon>Planctomycetota</taxon>
        <taxon>Planctomycetia</taxon>
        <taxon>Isosphaerales</taxon>
        <taxon>Isosphaeraceae</taxon>
        <taxon>Tautonia</taxon>
    </lineage>
</organism>
<dbReference type="Proteomes" id="UP000317835">
    <property type="component" value="Chromosome"/>
</dbReference>
<name>A0A518GZL0_9BACT</name>
<keyword evidence="3" id="KW-1185">Reference proteome</keyword>
<dbReference type="KEGG" id="tpla:ElP_18920"/>
<dbReference type="InterPro" id="IPR010064">
    <property type="entry name" value="HK97-gp10_tail"/>
</dbReference>
<feature type="compositionally biased region" description="Basic and acidic residues" evidence="1">
    <location>
        <begin position="167"/>
        <end position="177"/>
    </location>
</feature>
<gene>
    <name evidence="2" type="ORF">ElP_18920</name>
</gene>
<accession>A0A518GZL0</accession>
<protein>
    <recommendedName>
        <fullName evidence="4">Phage protein, HK97 gp10 family</fullName>
    </recommendedName>
</protein>
<feature type="region of interest" description="Disordered" evidence="1">
    <location>
        <begin position="153"/>
        <end position="177"/>
    </location>
</feature>
<evidence type="ECO:0000313" key="2">
    <source>
        <dbReference type="EMBL" id="QDV34011.1"/>
    </source>
</evidence>
<dbReference type="EMBL" id="CP036426">
    <property type="protein sequence ID" value="QDV34011.1"/>
    <property type="molecule type" value="Genomic_DNA"/>
</dbReference>
<dbReference type="NCBIfam" id="TIGR01725">
    <property type="entry name" value="phge_HK97_gp10"/>
    <property type="match status" value="1"/>
</dbReference>
<dbReference type="Pfam" id="PF04883">
    <property type="entry name" value="HK97-gp10_like"/>
    <property type="match status" value="1"/>
</dbReference>
<evidence type="ECO:0000256" key="1">
    <source>
        <dbReference type="SAM" id="MobiDB-lite"/>
    </source>
</evidence>
<proteinExistence type="predicted"/>
<dbReference type="AlphaFoldDB" id="A0A518GZL0"/>
<dbReference type="RefSeq" id="WP_145268584.1">
    <property type="nucleotide sequence ID" value="NZ_CP036426.1"/>
</dbReference>
<sequence>MASRRRSVRVVVTGHKAIDRKLRKLEPKIQRKLARKATREGLRPILDEVIASAPEDTGFLRDHVKLRAVRKKRRGEIALHVIIPSIPFKAAFGDSKTPKANGSKTTYFYPSIIEYGSRDRPPDPWVRRAFERLQGKGRQTMIDELWGAIEREASRGVRKPSGGSGGPRRDPTTGRFI</sequence>
<evidence type="ECO:0008006" key="4">
    <source>
        <dbReference type="Google" id="ProtNLM"/>
    </source>
</evidence>